<accession>S4RLG3</accession>
<evidence type="ECO:0000256" key="1">
    <source>
        <dbReference type="ARBA" id="ARBA00022737"/>
    </source>
</evidence>
<protein>
    <recommendedName>
        <fullName evidence="6">Laminin G domain-containing protein</fullName>
    </recommendedName>
</protein>
<dbReference type="InterPro" id="IPR048287">
    <property type="entry name" value="TSPN-like_N"/>
</dbReference>
<reference evidence="5" key="2">
    <citation type="submission" date="2025-09" db="UniProtKB">
        <authorList>
            <consortium name="Ensembl"/>
        </authorList>
    </citation>
    <scope>IDENTIFICATION</scope>
</reference>
<dbReference type="Pfam" id="PF13385">
    <property type="entry name" value="Laminin_G_3"/>
    <property type="match status" value="1"/>
</dbReference>
<feature type="compositionally biased region" description="Polar residues" evidence="2">
    <location>
        <begin position="153"/>
        <end position="172"/>
    </location>
</feature>
<feature type="domain" description="Thrombospondin-like N-terminal" evidence="3">
    <location>
        <begin position="1"/>
        <end position="139"/>
    </location>
</feature>
<dbReference type="SMART" id="SM00210">
    <property type="entry name" value="TSPN"/>
    <property type="match status" value="1"/>
</dbReference>
<dbReference type="Gene3D" id="2.60.120.200">
    <property type="match status" value="1"/>
</dbReference>
<dbReference type="SMART" id="SM00282">
    <property type="entry name" value="LamG"/>
    <property type="match status" value="1"/>
</dbReference>
<reference evidence="5" key="1">
    <citation type="submission" date="2025-08" db="UniProtKB">
        <authorList>
            <consortium name="Ensembl"/>
        </authorList>
    </citation>
    <scope>IDENTIFICATION</scope>
</reference>
<name>S4RLG3_PETMA</name>
<keyword evidence="1" id="KW-0677">Repeat</keyword>
<proteinExistence type="predicted"/>
<feature type="domain" description="Laminin G" evidence="4">
    <location>
        <begin position="6"/>
        <end position="138"/>
    </location>
</feature>
<dbReference type="CDD" id="cd00110">
    <property type="entry name" value="LamG"/>
    <property type="match status" value="1"/>
</dbReference>
<evidence type="ECO:0008006" key="6">
    <source>
        <dbReference type="Google" id="ProtNLM"/>
    </source>
</evidence>
<feature type="region of interest" description="Disordered" evidence="2">
    <location>
        <begin position="45"/>
        <end position="67"/>
    </location>
</feature>
<dbReference type="InterPro" id="IPR001791">
    <property type="entry name" value="Laminin_G"/>
</dbReference>
<dbReference type="Ensembl" id="ENSPMAT00000006077.1">
    <property type="protein sequence ID" value="ENSPMAP00000006049.1"/>
    <property type="gene ID" value="ENSPMAG00000005493.1"/>
</dbReference>
<sequence>GGKFPRDFSILTTLRTRPSLRAFLLAMYSSSSVQQLGLEVGPSPALLYEDQSGRPPPEDQPTFQEGPLINDGKWHRVAFSVEGKRVSLYVDCKLVGTQRLGRGSSPRLDTRGIMVFGTRILDDDVYEGDIQQLLIVSDPMAAKDQCTHFSPLCPSTQPNSKPHSLQAQEPEV</sequence>
<dbReference type="OMA" id="RRFPENF"/>
<evidence type="ECO:0000313" key="5">
    <source>
        <dbReference type="Ensembl" id="ENSPMAP00000006049.1"/>
    </source>
</evidence>
<dbReference type="HOGENOM" id="CLU_1369013_0_0_1"/>
<dbReference type="SUPFAM" id="SSF49899">
    <property type="entry name" value="Concanavalin A-like lectins/glucanases"/>
    <property type="match status" value="1"/>
</dbReference>
<dbReference type="STRING" id="7757.ENSPMAP00000006049"/>
<evidence type="ECO:0000256" key="2">
    <source>
        <dbReference type="SAM" id="MobiDB-lite"/>
    </source>
</evidence>
<dbReference type="GeneTree" id="ENSGT00940000154535"/>
<evidence type="ECO:0000259" key="4">
    <source>
        <dbReference type="SMART" id="SM00282"/>
    </source>
</evidence>
<organism evidence="5">
    <name type="scientific">Petromyzon marinus</name>
    <name type="common">Sea lamprey</name>
    <dbReference type="NCBI Taxonomy" id="7757"/>
    <lineage>
        <taxon>Eukaryota</taxon>
        <taxon>Metazoa</taxon>
        <taxon>Chordata</taxon>
        <taxon>Craniata</taxon>
        <taxon>Vertebrata</taxon>
        <taxon>Cyclostomata</taxon>
        <taxon>Hyperoartia</taxon>
        <taxon>Petromyzontiformes</taxon>
        <taxon>Petromyzontidae</taxon>
        <taxon>Petromyzon</taxon>
    </lineage>
</organism>
<evidence type="ECO:0000259" key="3">
    <source>
        <dbReference type="SMART" id="SM00210"/>
    </source>
</evidence>
<feature type="region of interest" description="Disordered" evidence="2">
    <location>
        <begin position="151"/>
        <end position="172"/>
    </location>
</feature>
<dbReference type="AlphaFoldDB" id="S4RLG3"/>
<dbReference type="InterPro" id="IPR013320">
    <property type="entry name" value="ConA-like_dom_sf"/>
</dbReference>